<dbReference type="SMART" id="SM00915">
    <property type="entry name" value="Jacalin"/>
    <property type="match status" value="1"/>
</dbReference>
<keyword evidence="4" id="KW-1185">Reference proteome</keyword>
<dbReference type="Pfam" id="PF01419">
    <property type="entry name" value="Jacalin"/>
    <property type="match status" value="1"/>
</dbReference>
<evidence type="ECO:0000259" key="1">
    <source>
        <dbReference type="PROSITE" id="PS50097"/>
    </source>
</evidence>
<evidence type="ECO:0000313" key="3">
    <source>
        <dbReference type="EMBL" id="KAL0639466.1"/>
    </source>
</evidence>
<dbReference type="EMBL" id="JBBBZM010000011">
    <property type="protein sequence ID" value="KAL0639466.1"/>
    <property type="molecule type" value="Genomic_DNA"/>
</dbReference>
<dbReference type="SUPFAM" id="SSF54695">
    <property type="entry name" value="POZ domain"/>
    <property type="match status" value="1"/>
</dbReference>
<evidence type="ECO:0008006" key="5">
    <source>
        <dbReference type="Google" id="ProtNLM"/>
    </source>
</evidence>
<organism evidence="3 4">
    <name type="scientific">Discina gigas</name>
    <dbReference type="NCBI Taxonomy" id="1032678"/>
    <lineage>
        <taxon>Eukaryota</taxon>
        <taxon>Fungi</taxon>
        <taxon>Dikarya</taxon>
        <taxon>Ascomycota</taxon>
        <taxon>Pezizomycotina</taxon>
        <taxon>Pezizomycetes</taxon>
        <taxon>Pezizales</taxon>
        <taxon>Discinaceae</taxon>
        <taxon>Discina</taxon>
    </lineage>
</organism>
<dbReference type="PANTHER" id="PTHR47843">
    <property type="entry name" value="BTB DOMAIN-CONTAINING PROTEIN-RELATED"/>
    <property type="match status" value="1"/>
</dbReference>
<dbReference type="SUPFAM" id="SSF51101">
    <property type="entry name" value="Mannose-binding lectins"/>
    <property type="match status" value="1"/>
</dbReference>
<sequence>MTPTRYLVATEVHGKETYERFDDTPSSELLPDATITKITVAYNSYNISGIEVHYATDDPKPIRRGGFSDSVVNYTLQPSEYVTAIEGSYEGDRIRHLTFVTNKRTVRSASGVRFLMSVTGKVPSHLAHRMGLISFTSSLSSSALSSLQAKFADYPCEELNAKYEIVSLPVPPSGSAPAQNPMSSFARQLMHPNVKIYAGPNQIEYNAFEETLCKLEFFRACLQGKFKEATEKIIKMPDDDAHAVAALIEYLYTGHYTYASNCEDVELRAGSAGEILNIPITDLRQAEFHLAVYGVACKYDYKALGAAASQNLRVITREADAIMVLQVCEAMYRDGLQVSDLGKGETSEAFKERLTQWVKSLCTEHRVELVTATGKYPDMACDLMDLTTREYNK</sequence>
<name>A0ABR3GU62_9PEZI</name>
<dbReference type="InterPro" id="IPR001229">
    <property type="entry name" value="Jacalin-like_lectin_dom"/>
</dbReference>
<comment type="caution">
    <text evidence="3">The sequence shown here is derived from an EMBL/GenBank/DDBJ whole genome shotgun (WGS) entry which is preliminary data.</text>
</comment>
<dbReference type="InterPro" id="IPR036404">
    <property type="entry name" value="Jacalin-like_lectin_dom_sf"/>
</dbReference>
<feature type="domain" description="Jacalin-type lectin" evidence="2">
    <location>
        <begin position="7"/>
        <end position="153"/>
    </location>
</feature>
<gene>
    <name evidence="3" type="ORF">Q9L58_001495</name>
</gene>
<feature type="domain" description="BTB" evidence="1">
    <location>
        <begin position="192"/>
        <end position="260"/>
    </location>
</feature>
<evidence type="ECO:0000313" key="4">
    <source>
        <dbReference type="Proteomes" id="UP001447188"/>
    </source>
</evidence>
<evidence type="ECO:0000259" key="2">
    <source>
        <dbReference type="PROSITE" id="PS51752"/>
    </source>
</evidence>
<dbReference type="PROSITE" id="PS51752">
    <property type="entry name" value="JACALIN_LECTIN"/>
    <property type="match status" value="1"/>
</dbReference>
<dbReference type="InterPro" id="IPR000210">
    <property type="entry name" value="BTB/POZ_dom"/>
</dbReference>
<reference evidence="3 4" key="1">
    <citation type="submission" date="2024-02" db="EMBL/GenBank/DDBJ databases">
        <title>Discinaceae phylogenomics.</title>
        <authorList>
            <person name="Dirks A.C."/>
            <person name="James T.Y."/>
        </authorList>
    </citation>
    <scope>NUCLEOTIDE SEQUENCE [LARGE SCALE GENOMIC DNA]</scope>
    <source>
        <strain evidence="3 4">ACD0624</strain>
    </source>
</reference>
<dbReference type="Proteomes" id="UP001447188">
    <property type="component" value="Unassembled WGS sequence"/>
</dbReference>
<dbReference type="Gene3D" id="2.100.10.30">
    <property type="entry name" value="Jacalin-like lectin domain"/>
    <property type="match status" value="1"/>
</dbReference>
<accession>A0ABR3GU62</accession>
<proteinExistence type="predicted"/>
<dbReference type="Gene3D" id="3.30.710.10">
    <property type="entry name" value="Potassium Channel Kv1.1, Chain A"/>
    <property type="match status" value="1"/>
</dbReference>
<dbReference type="CDD" id="cd18186">
    <property type="entry name" value="BTB_POZ_ZBTB_KLHL-like"/>
    <property type="match status" value="1"/>
</dbReference>
<dbReference type="InterPro" id="IPR011333">
    <property type="entry name" value="SKP1/BTB/POZ_sf"/>
</dbReference>
<dbReference type="PROSITE" id="PS50097">
    <property type="entry name" value="BTB"/>
    <property type="match status" value="1"/>
</dbReference>
<protein>
    <recommendedName>
        <fullName evidence="5">BTB domain-containing protein</fullName>
    </recommendedName>
</protein>